<comment type="similarity">
    <text evidence="1">Belongs to the CFAP97 family.</text>
</comment>
<dbReference type="FunCoup" id="H2UIR4">
    <property type="interactions" value="7"/>
</dbReference>
<dbReference type="HOGENOM" id="CLU_097298_1_0_1"/>
<evidence type="ECO:0000313" key="4">
    <source>
        <dbReference type="Proteomes" id="UP000005226"/>
    </source>
</evidence>
<gene>
    <name evidence="3" type="primary">si:ch211-284k5.2</name>
</gene>
<dbReference type="AlphaFoldDB" id="H2UIR4"/>
<dbReference type="GeneTree" id="ENSGT00940000164099"/>
<feature type="compositionally biased region" description="Low complexity" evidence="2">
    <location>
        <begin position="173"/>
        <end position="187"/>
    </location>
</feature>
<evidence type="ECO:0000313" key="3">
    <source>
        <dbReference type="Ensembl" id="ENSTRUP00000036835.2"/>
    </source>
</evidence>
<dbReference type="Pfam" id="PF13879">
    <property type="entry name" value="Hmw_CFAP97"/>
    <property type="match status" value="1"/>
</dbReference>
<keyword evidence="4" id="KW-1185">Reference proteome</keyword>
<protein>
    <submittedName>
        <fullName evidence="3">Si:ch211-284k5.2</fullName>
    </submittedName>
</protein>
<dbReference type="Ensembl" id="ENSTRUT00000036967.3">
    <property type="protein sequence ID" value="ENSTRUP00000036835.2"/>
    <property type="gene ID" value="ENSTRUG00000014407.3"/>
</dbReference>
<name>H2UIR4_TAKRU</name>
<dbReference type="InterPro" id="IPR029488">
    <property type="entry name" value="Hmw/CFAP97"/>
</dbReference>
<dbReference type="PANTHER" id="PTHR33768:SF6">
    <property type="entry name" value="SI:CH211-284K5.2"/>
    <property type="match status" value="1"/>
</dbReference>
<evidence type="ECO:0000256" key="1">
    <source>
        <dbReference type="ARBA" id="ARBA00008315"/>
    </source>
</evidence>
<reference evidence="3 4" key="1">
    <citation type="journal article" date="2011" name="Genome Biol. Evol.">
        <title>Integration of the genetic map and genome assembly of fugu facilitates insights into distinct features of genome evolution in teleosts and mammals.</title>
        <authorList>
            <person name="Kai W."/>
            <person name="Kikuchi K."/>
            <person name="Tohari S."/>
            <person name="Chew A.K."/>
            <person name="Tay A."/>
            <person name="Fujiwara A."/>
            <person name="Hosoya S."/>
            <person name="Suetake H."/>
            <person name="Naruse K."/>
            <person name="Brenner S."/>
            <person name="Suzuki Y."/>
            <person name="Venkatesh B."/>
        </authorList>
    </citation>
    <scope>NUCLEOTIDE SEQUENCE [LARGE SCALE GENOMIC DNA]</scope>
</reference>
<reference evidence="3" key="3">
    <citation type="submission" date="2025-09" db="UniProtKB">
        <authorList>
            <consortium name="Ensembl"/>
        </authorList>
    </citation>
    <scope>IDENTIFICATION</scope>
</reference>
<dbReference type="STRING" id="31033.ENSTRUP00000036835"/>
<evidence type="ECO:0000256" key="2">
    <source>
        <dbReference type="SAM" id="MobiDB-lite"/>
    </source>
</evidence>
<dbReference type="InParanoid" id="H2UIR4"/>
<reference evidence="3" key="2">
    <citation type="submission" date="2025-08" db="UniProtKB">
        <authorList>
            <consortium name="Ensembl"/>
        </authorList>
    </citation>
    <scope>IDENTIFICATION</scope>
</reference>
<accession>H2UIR4</accession>
<sequence length="207" mass="24134">MHRSYQPLKPVTNRYLQQRWDQNDYENHRKKVSCSLPTVDNKGTRTPTHIQLKLKKLQLQDERLSTIDRDNRLLASKLAHIVHSKGLLDHQNQYHLRSLNADKRRAEHLLVGHQNQGIYQRIISRQSDYRRQLWLDDWERAERLRDNITRYPRGPVEKKASLHHVKFAAVGGSEPSSSCSNSVTTETTKTDDDDILPQSSDSSFSDD</sequence>
<feature type="region of interest" description="Disordered" evidence="2">
    <location>
        <begin position="169"/>
        <end position="207"/>
    </location>
</feature>
<proteinExistence type="inferred from homology"/>
<organism evidence="3 4">
    <name type="scientific">Takifugu rubripes</name>
    <name type="common">Japanese pufferfish</name>
    <name type="synonym">Fugu rubripes</name>
    <dbReference type="NCBI Taxonomy" id="31033"/>
    <lineage>
        <taxon>Eukaryota</taxon>
        <taxon>Metazoa</taxon>
        <taxon>Chordata</taxon>
        <taxon>Craniata</taxon>
        <taxon>Vertebrata</taxon>
        <taxon>Euteleostomi</taxon>
        <taxon>Actinopterygii</taxon>
        <taxon>Neopterygii</taxon>
        <taxon>Teleostei</taxon>
        <taxon>Neoteleostei</taxon>
        <taxon>Acanthomorphata</taxon>
        <taxon>Eupercaria</taxon>
        <taxon>Tetraodontiformes</taxon>
        <taxon>Tetradontoidea</taxon>
        <taxon>Tetraodontidae</taxon>
        <taxon>Takifugu</taxon>
    </lineage>
</organism>
<dbReference type="Proteomes" id="UP000005226">
    <property type="component" value="Chromosome 9"/>
</dbReference>
<dbReference type="InterPro" id="IPR038792">
    <property type="entry name" value="CFAP97D1/2"/>
</dbReference>
<dbReference type="OMA" id="MHKSYQP"/>
<dbReference type="PANTHER" id="PTHR33768">
    <property type="entry name" value="MIP11318P"/>
    <property type="match status" value="1"/>
</dbReference>
<dbReference type="eggNOG" id="ENOG502RZDZ">
    <property type="taxonomic scope" value="Eukaryota"/>
</dbReference>
<feature type="compositionally biased region" description="Polar residues" evidence="2">
    <location>
        <begin position="197"/>
        <end position="207"/>
    </location>
</feature>